<dbReference type="SUPFAM" id="SSF63825">
    <property type="entry name" value="YWTD domain"/>
    <property type="match status" value="1"/>
</dbReference>
<evidence type="ECO:0000256" key="1">
    <source>
        <dbReference type="SAM" id="SignalP"/>
    </source>
</evidence>
<dbReference type="RefSeq" id="WP_067985866.1">
    <property type="nucleotide sequence ID" value="NZ_CAXBCE010000017.1"/>
</dbReference>
<reference evidence="2 3" key="1">
    <citation type="submission" date="2024-03" db="EMBL/GenBank/DDBJ databases">
        <title>Community enrichment and isolation of bacterial strains for fucoidan degradation.</title>
        <authorList>
            <person name="Sichert A."/>
        </authorList>
    </citation>
    <scope>NUCLEOTIDE SEQUENCE [LARGE SCALE GENOMIC DNA]</scope>
    <source>
        <strain evidence="2 3">AS76</strain>
    </source>
</reference>
<accession>A0ABU9TRG2</accession>
<dbReference type="EMBL" id="JBBMRA010000005">
    <property type="protein sequence ID" value="MEM5536318.1"/>
    <property type="molecule type" value="Genomic_DNA"/>
</dbReference>
<name>A0ABU9TRG2_9GAMM</name>
<feature type="signal peptide" evidence="1">
    <location>
        <begin position="1"/>
        <end position="25"/>
    </location>
</feature>
<gene>
    <name evidence="2" type="ORF">WNY58_07920</name>
</gene>
<dbReference type="InterPro" id="IPR011042">
    <property type="entry name" value="6-blade_b-propeller_TolB-like"/>
</dbReference>
<keyword evidence="1" id="KW-0732">Signal</keyword>
<proteinExistence type="predicted"/>
<feature type="chain" id="PRO_5047457322" description="Sugar lactone lactonase YvrE" evidence="1">
    <location>
        <begin position="26"/>
        <end position="290"/>
    </location>
</feature>
<sequence>MKKGLQKTLSVAIACLSLSANVVLAAPDKAWSLVGFDEPESVLVHPTKPLLFVSNVNGHPAALNGKGYISLLSDEGKVIRHVWVNGMDAPKGLAMDAQYLYVADMQQMHIVDHEKGELVKSIKAEDSVMLNDVVIDDKGVVYLSDILGGGLYRYENETLTKWISSEALPHPNGLLFNHGQLTVATWGTGLHDDFSTDVLGGLSVIDRETKKLTPYKNGEAFGNLDGIAEINGALFISDWMNGNIFKYKDQTLELLFNEPKKFTGDLSSKGNLLFVPLMFSQRIDAYQIEP</sequence>
<evidence type="ECO:0000313" key="2">
    <source>
        <dbReference type="EMBL" id="MEM5536318.1"/>
    </source>
</evidence>
<comment type="caution">
    <text evidence="2">The sequence shown here is derived from an EMBL/GenBank/DDBJ whole genome shotgun (WGS) entry which is preliminary data.</text>
</comment>
<evidence type="ECO:0000313" key="3">
    <source>
        <dbReference type="Proteomes" id="UP001449225"/>
    </source>
</evidence>
<dbReference type="Gene3D" id="2.120.10.30">
    <property type="entry name" value="TolB, C-terminal domain"/>
    <property type="match status" value="1"/>
</dbReference>
<protein>
    <recommendedName>
        <fullName evidence="4">Sugar lactone lactonase YvrE</fullName>
    </recommendedName>
</protein>
<evidence type="ECO:0008006" key="4">
    <source>
        <dbReference type="Google" id="ProtNLM"/>
    </source>
</evidence>
<keyword evidence="3" id="KW-1185">Reference proteome</keyword>
<dbReference type="Proteomes" id="UP001449225">
    <property type="component" value="Unassembled WGS sequence"/>
</dbReference>
<organism evidence="2 3">
    <name type="scientific">Neptuniibacter pectenicola</name>
    <dbReference type="NCBI Taxonomy" id="1806669"/>
    <lineage>
        <taxon>Bacteria</taxon>
        <taxon>Pseudomonadati</taxon>
        <taxon>Pseudomonadota</taxon>
        <taxon>Gammaproteobacteria</taxon>
        <taxon>Oceanospirillales</taxon>
        <taxon>Oceanospirillaceae</taxon>
        <taxon>Neptuniibacter</taxon>
    </lineage>
</organism>